<dbReference type="InterPro" id="IPR025314">
    <property type="entry name" value="DUF4219"/>
</dbReference>
<comment type="caution">
    <text evidence="1">The sequence shown here is derived from an EMBL/GenBank/DDBJ whole genome shotgun (WGS) entry which is preliminary data.</text>
</comment>
<gene>
    <name evidence="1" type="ORF">PACLA_8A068277</name>
</gene>
<proteinExistence type="predicted"/>
<protein>
    <submittedName>
        <fullName evidence="1">Uncharacterized protein</fullName>
    </submittedName>
</protein>
<organism evidence="1 2">
    <name type="scientific">Paramuricea clavata</name>
    <name type="common">Red gorgonian</name>
    <name type="synonym">Violescent sea-whip</name>
    <dbReference type="NCBI Taxonomy" id="317549"/>
    <lineage>
        <taxon>Eukaryota</taxon>
        <taxon>Metazoa</taxon>
        <taxon>Cnidaria</taxon>
        <taxon>Anthozoa</taxon>
        <taxon>Octocorallia</taxon>
        <taxon>Malacalcyonacea</taxon>
        <taxon>Plexauridae</taxon>
        <taxon>Paramuricea</taxon>
    </lineage>
</organism>
<dbReference type="Pfam" id="PF14223">
    <property type="entry name" value="Retrotran_gag_2"/>
    <property type="match status" value="1"/>
</dbReference>
<dbReference type="Pfam" id="PF13961">
    <property type="entry name" value="DUF4219"/>
    <property type="match status" value="1"/>
</dbReference>
<dbReference type="PANTHER" id="PTHR47481:SF22">
    <property type="entry name" value="RETROTRANSPOSON GAG DOMAIN-CONTAINING PROTEIN"/>
    <property type="match status" value="1"/>
</dbReference>
<dbReference type="PANTHER" id="PTHR47481">
    <property type="match status" value="1"/>
</dbReference>
<evidence type="ECO:0000313" key="2">
    <source>
        <dbReference type="Proteomes" id="UP001152795"/>
    </source>
</evidence>
<dbReference type="Proteomes" id="UP001152795">
    <property type="component" value="Unassembled WGS sequence"/>
</dbReference>
<accession>A0A6S7LPR4</accession>
<dbReference type="EMBL" id="CACRXK020022550">
    <property type="protein sequence ID" value="CAB4036919.1"/>
    <property type="molecule type" value="Genomic_DNA"/>
</dbReference>
<sequence length="168" mass="18591">MEGKWSIDKLDGSNWSTWKFQMKHLLLAKGLWGFVDGSEELAGSAPGETAAQFRSKAQRAFSTIVLAIKSAQLYLVSSCDFRTEMKEGTSMEKHLKHMKDIADKLAAIGAPISEEDQVVTLLGSLPRSYATLVTALEARVDDVKMDFVQQALMHEESKQGPKNESVKN</sequence>
<evidence type="ECO:0000313" key="1">
    <source>
        <dbReference type="EMBL" id="CAB4036919.1"/>
    </source>
</evidence>
<name>A0A6S7LPR4_PARCT</name>
<dbReference type="AlphaFoldDB" id="A0A6S7LPR4"/>
<feature type="non-terminal residue" evidence="1">
    <location>
        <position position="168"/>
    </location>
</feature>
<dbReference type="OrthoDB" id="116316at2759"/>
<keyword evidence="2" id="KW-1185">Reference proteome</keyword>
<reference evidence="1" key="1">
    <citation type="submission" date="2020-04" db="EMBL/GenBank/DDBJ databases">
        <authorList>
            <person name="Alioto T."/>
            <person name="Alioto T."/>
            <person name="Gomez Garrido J."/>
        </authorList>
    </citation>
    <scope>NUCLEOTIDE SEQUENCE</scope>
    <source>
        <strain evidence="1">A484AB</strain>
    </source>
</reference>